<comment type="caution">
    <text evidence="9">The sequence shown here is derived from an EMBL/GenBank/DDBJ whole genome shotgun (WGS) entry which is preliminary data.</text>
</comment>
<evidence type="ECO:0000256" key="7">
    <source>
        <dbReference type="ARBA" id="ARBA00023098"/>
    </source>
</evidence>
<dbReference type="InterPro" id="IPR051238">
    <property type="entry name" value="GDSL_esterase/lipase"/>
</dbReference>
<comment type="similarity">
    <text evidence="2">Belongs to the 'GDSL' lipolytic enzyme family.</text>
</comment>
<reference evidence="9" key="1">
    <citation type="submission" date="2020-08" db="EMBL/GenBank/DDBJ databases">
        <title>Plant Genome Project.</title>
        <authorList>
            <person name="Zhang R.-G."/>
        </authorList>
    </citation>
    <scope>NUCLEOTIDE SEQUENCE</scope>
    <source>
        <strain evidence="9">WSP0</strain>
        <tissue evidence="9">Leaf</tissue>
    </source>
</reference>
<evidence type="ECO:0000313" key="10">
    <source>
        <dbReference type="Proteomes" id="UP000823749"/>
    </source>
</evidence>
<accession>A0AAV6IVT4</accession>
<protein>
    <recommendedName>
        <fullName evidence="11">GDSL esterase/lipase</fullName>
    </recommendedName>
</protein>
<evidence type="ECO:0000256" key="5">
    <source>
        <dbReference type="ARBA" id="ARBA00022801"/>
    </source>
</evidence>
<keyword evidence="7" id="KW-0443">Lipid metabolism</keyword>
<evidence type="ECO:0000256" key="2">
    <source>
        <dbReference type="ARBA" id="ARBA00008668"/>
    </source>
</evidence>
<dbReference type="InterPro" id="IPR001087">
    <property type="entry name" value="GDSL"/>
</dbReference>
<evidence type="ECO:0000256" key="4">
    <source>
        <dbReference type="ARBA" id="ARBA00022729"/>
    </source>
</evidence>
<keyword evidence="6" id="KW-0442">Lipid degradation</keyword>
<keyword evidence="5" id="KW-0378">Hydrolase</keyword>
<evidence type="ECO:0000256" key="3">
    <source>
        <dbReference type="ARBA" id="ARBA00022525"/>
    </source>
</evidence>
<dbReference type="PANTHER" id="PTHR45650">
    <property type="entry name" value="GDSL-LIKE LIPASE/ACYLHYDROLASE-RELATED"/>
    <property type="match status" value="1"/>
</dbReference>
<dbReference type="PANTHER" id="PTHR45650:SF14">
    <property type="entry name" value="GDSL ESTERASE_LIPASE 7-LIKE"/>
    <property type="match status" value="1"/>
</dbReference>
<evidence type="ECO:0000256" key="1">
    <source>
        <dbReference type="ARBA" id="ARBA00004613"/>
    </source>
</evidence>
<proteinExistence type="inferred from homology"/>
<comment type="subcellular location">
    <subcellularLocation>
        <location evidence="1">Secreted</location>
    </subcellularLocation>
</comment>
<dbReference type="GO" id="GO:0016788">
    <property type="term" value="F:hydrolase activity, acting on ester bonds"/>
    <property type="evidence" value="ECO:0007669"/>
    <property type="project" value="InterPro"/>
</dbReference>
<dbReference type="AlphaFoldDB" id="A0AAV6IVT4"/>
<dbReference type="SUPFAM" id="SSF52266">
    <property type="entry name" value="SGNH hydrolase"/>
    <property type="match status" value="1"/>
</dbReference>
<evidence type="ECO:0000256" key="6">
    <source>
        <dbReference type="ARBA" id="ARBA00022963"/>
    </source>
</evidence>
<dbReference type="Proteomes" id="UP000823749">
    <property type="component" value="Chromosome 9"/>
</dbReference>
<sequence>MEPMGALFLIIFLSASPCCTRGNVELAPALYIFGDSTVDGGNNVPADNKAFGIDLNNTSVPPRCTNGLTVADFFGRHDIYFSHLFSHFFAIDQSLPNLAVPYEFNEVYAPPIMFCYSVFFVSFGINDYYINYLWPNNGTLKTLTPELFAQFLLNELAARLRTLYHMGGRKFVVNNIWPIGCSPGYSSSSCCDETINKKLFPYNDTLPAVLMKLQAELHGSFFSCSDDFQFVADLRSNVEEYGMFTTILFDPYVTTIFPLGSYST</sequence>
<evidence type="ECO:0000313" key="9">
    <source>
        <dbReference type="EMBL" id="KAG5532658.1"/>
    </source>
</evidence>
<dbReference type="EMBL" id="JACTNZ010000009">
    <property type="protein sequence ID" value="KAG5532658.1"/>
    <property type="molecule type" value="Genomic_DNA"/>
</dbReference>
<evidence type="ECO:0008006" key="11">
    <source>
        <dbReference type="Google" id="ProtNLM"/>
    </source>
</evidence>
<dbReference type="GO" id="GO:0016042">
    <property type="term" value="P:lipid catabolic process"/>
    <property type="evidence" value="ECO:0007669"/>
    <property type="project" value="UniProtKB-KW"/>
</dbReference>
<dbReference type="Pfam" id="PF00657">
    <property type="entry name" value="Lipase_GDSL"/>
    <property type="match status" value="1"/>
</dbReference>
<organism evidence="9 10">
    <name type="scientific">Rhododendron griersonianum</name>
    <dbReference type="NCBI Taxonomy" id="479676"/>
    <lineage>
        <taxon>Eukaryota</taxon>
        <taxon>Viridiplantae</taxon>
        <taxon>Streptophyta</taxon>
        <taxon>Embryophyta</taxon>
        <taxon>Tracheophyta</taxon>
        <taxon>Spermatophyta</taxon>
        <taxon>Magnoliopsida</taxon>
        <taxon>eudicotyledons</taxon>
        <taxon>Gunneridae</taxon>
        <taxon>Pentapetalae</taxon>
        <taxon>asterids</taxon>
        <taxon>Ericales</taxon>
        <taxon>Ericaceae</taxon>
        <taxon>Ericoideae</taxon>
        <taxon>Rhodoreae</taxon>
        <taxon>Rhododendron</taxon>
    </lineage>
</organism>
<gene>
    <name evidence="9" type="ORF">RHGRI_027081</name>
</gene>
<feature type="signal peptide" evidence="8">
    <location>
        <begin position="1"/>
        <end position="22"/>
    </location>
</feature>
<evidence type="ECO:0000256" key="8">
    <source>
        <dbReference type="SAM" id="SignalP"/>
    </source>
</evidence>
<keyword evidence="10" id="KW-1185">Reference proteome</keyword>
<dbReference type="Gene3D" id="3.40.50.1110">
    <property type="entry name" value="SGNH hydrolase"/>
    <property type="match status" value="1"/>
</dbReference>
<name>A0AAV6IVT4_9ERIC</name>
<keyword evidence="3" id="KW-0964">Secreted</keyword>
<dbReference type="InterPro" id="IPR036514">
    <property type="entry name" value="SGNH_hydro_sf"/>
</dbReference>
<feature type="chain" id="PRO_5043641548" description="GDSL esterase/lipase" evidence="8">
    <location>
        <begin position="23"/>
        <end position="264"/>
    </location>
</feature>
<dbReference type="GO" id="GO:0005576">
    <property type="term" value="C:extracellular region"/>
    <property type="evidence" value="ECO:0007669"/>
    <property type="project" value="UniProtKB-SubCell"/>
</dbReference>
<keyword evidence="4 8" id="KW-0732">Signal</keyword>